<dbReference type="EMBL" id="CP130946">
    <property type="protein sequence ID" value="XRP73968.1"/>
    <property type="molecule type" value="Genomic_DNA"/>
</dbReference>
<reference evidence="1 2" key="1">
    <citation type="journal article" date="2021" name="ISME J.">
        <title>Genomic evolution of the class Acidithiobacillia: deep-branching Proteobacteria living in extreme acidic conditions.</title>
        <authorList>
            <person name="Moya-Beltran A."/>
            <person name="Beard S."/>
            <person name="Rojas-Villalobos C."/>
            <person name="Issotta F."/>
            <person name="Gallardo Y."/>
            <person name="Ulloa R."/>
            <person name="Giaveno A."/>
            <person name="Degli Esposti M."/>
            <person name="Johnson D.B."/>
            <person name="Quatrini R."/>
        </authorList>
    </citation>
    <scope>NUCLEOTIDE SEQUENCE [LARGE SCALE GENOMIC DNA]</scope>
    <source>
        <strain evidence="1 2">CF3</strain>
    </source>
</reference>
<name>A0ACD5IJN0_9PROT</name>
<gene>
    <name evidence="1" type="ORF">HF292_004765</name>
</gene>
<keyword evidence="2" id="KW-1185">Reference proteome</keyword>
<evidence type="ECO:0000313" key="2">
    <source>
        <dbReference type="Proteomes" id="UP001196097"/>
    </source>
</evidence>
<evidence type="ECO:0000313" key="1">
    <source>
        <dbReference type="EMBL" id="XRP73968.1"/>
    </source>
</evidence>
<proteinExistence type="predicted"/>
<sequence>MSLKKSERHASLWKSCDELRGDMDASQTIHDPTCRFGSLLLKAAAIVTVLSGMDAEITAPESRRDKTHALRQGMMQELLTRRIRSPMGETQIGFEQNHSNREDAAVTNHFAVYWLN</sequence>
<protein>
    <submittedName>
        <fullName evidence="1">Uncharacterized protein</fullName>
    </submittedName>
</protein>
<dbReference type="Proteomes" id="UP001196097">
    <property type="component" value="Chromosome"/>
</dbReference>
<organism evidence="1 2">
    <name type="scientific">Acidithiobacillus ferruginosus</name>
    <dbReference type="NCBI Taxonomy" id="3063951"/>
    <lineage>
        <taxon>Bacteria</taxon>
        <taxon>Pseudomonadati</taxon>
        <taxon>Pseudomonadota</taxon>
        <taxon>Acidithiobacillia</taxon>
        <taxon>Acidithiobacillales</taxon>
        <taxon>Acidithiobacillaceae</taxon>
        <taxon>Acidithiobacillus</taxon>
    </lineage>
</organism>
<accession>A0ACD5IJN0</accession>